<reference evidence="1" key="1">
    <citation type="submission" date="2018-10" db="EMBL/GenBank/DDBJ databases">
        <title>Effector identification in a new, highly contiguous assembly of the strawberry crown rot pathogen Phytophthora cactorum.</title>
        <authorList>
            <person name="Armitage A.D."/>
            <person name="Nellist C.F."/>
            <person name="Bates H."/>
            <person name="Vickerstaff R.J."/>
            <person name="Harrison R.J."/>
        </authorList>
    </citation>
    <scope>NUCLEOTIDE SEQUENCE</scope>
    <source>
        <strain evidence="1">4040</strain>
    </source>
</reference>
<gene>
    <name evidence="1" type="ORF">PC117_g28480</name>
</gene>
<accession>A0A8T1A5T0</accession>
<dbReference type="Proteomes" id="UP000736787">
    <property type="component" value="Unassembled WGS sequence"/>
</dbReference>
<proteinExistence type="predicted"/>
<evidence type="ECO:0000313" key="2">
    <source>
        <dbReference type="Proteomes" id="UP000736787"/>
    </source>
</evidence>
<name>A0A8T1A5T0_9STRA</name>
<evidence type="ECO:0000313" key="1">
    <source>
        <dbReference type="EMBL" id="KAG2870534.1"/>
    </source>
</evidence>
<dbReference type="EMBL" id="RCMK01004869">
    <property type="protein sequence ID" value="KAG2870534.1"/>
    <property type="molecule type" value="Genomic_DNA"/>
</dbReference>
<organism evidence="1 2">
    <name type="scientific">Phytophthora cactorum</name>
    <dbReference type="NCBI Taxonomy" id="29920"/>
    <lineage>
        <taxon>Eukaryota</taxon>
        <taxon>Sar</taxon>
        <taxon>Stramenopiles</taxon>
        <taxon>Oomycota</taxon>
        <taxon>Peronosporomycetes</taxon>
        <taxon>Peronosporales</taxon>
        <taxon>Peronosporaceae</taxon>
        <taxon>Phytophthora</taxon>
    </lineage>
</organism>
<comment type="caution">
    <text evidence="1">The sequence shown here is derived from an EMBL/GenBank/DDBJ whole genome shotgun (WGS) entry which is preliminary data.</text>
</comment>
<sequence>MRLHSQLMPMHSDDALARIESGKMSAVITHTSGPSVTPNTITYSAVNTIDRADTSTMNATVIPMDMTTMPDRPHRIMLRAPKRLASTPVKKAGKMLMKSMISVPTRESEIPASEKMLPE</sequence>
<protein>
    <submittedName>
        <fullName evidence="1">Uncharacterized protein</fullName>
    </submittedName>
</protein>
<dbReference type="AlphaFoldDB" id="A0A8T1A5T0"/>